<name>A0A918HS83_9ACTN</name>
<dbReference type="Pfam" id="PF05954">
    <property type="entry name" value="Phage_GPD"/>
    <property type="match status" value="1"/>
</dbReference>
<reference evidence="1" key="1">
    <citation type="journal article" date="2014" name="Int. J. Syst. Evol. Microbiol.">
        <title>Complete genome sequence of Corynebacterium casei LMG S-19264T (=DSM 44701T), isolated from a smear-ripened cheese.</title>
        <authorList>
            <consortium name="US DOE Joint Genome Institute (JGI-PGF)"/>
            <person name="Walter F."/>
            <person name="Albersmeier A."/>
            <person name="Kalinowski J."/>
            <person name="Ruckert C."/>
        </authorList>
    </citation>
    <scope>NUCLEOTIDE SEQUENCE</scope>
    <source>
        <strain evidence="1">JCM 4125</strain>
    </source>
</reference>
<reference evidence="1" key="2">
    <citation type="submission" date="2020-09" db="EMBL/GenBank/DDBJ databases">
        <authorList>
            <person name="Sun Q."/>
            <person name="Ohkuma M."/>
        </authorList>
    </citation>
    <scope>NUCLEOTIDE SEQUENCE</scope>
    <source>
        <strain evidence="1">JCM 4125</strain>
    </source>
</reference>
<sequence length="361" mass="38857">MTEAVVTTVSPVFEVGGVVGKDLARDCVRLEVAEALEGLRTLRAHFLAVGAGAEGAHDRLLHLDGSTVDLGSALKVALGPPARQRFVFDGVVSAIELVLGDGEPPLVVVHAEDVLMRLRMTRRMRTYENVTDADIAESVAREHGLAADTAAPGPRYDLVQQLNQSDLAFLRSRARLLQAELWATGRTLHFRTRGSRQGTEQTLVHGSELLSVRLAADLAHQRSEIAVTGYDAERREGIDERAGPEVVEAETAGGRTGPRLLGRALGPATGFRVRETALAGAEAEAWARAEMLRRGRRFVTAAGTTNGSPDLVVGGPLTLRGVGGPFEGGGYHVTRIRHTFDLEHGFRTRFDAERSSLNEVV</sequence>
<dbReference type="SUPFAM" id="SSF69279">
    <property type="entry name" value="Phage tail proteins"/>
    <property type="match status" value="1"/>
</dbReference>
<dbReference type="RefSeq" id="WP_189717911.1">
    <property type="nucleotide sequence ID" value="NZ_BMSA01000043.1"/>
</dbReference>
<dbReference type="Proteomes" id="UP000646776">
    <property type="component" value="Unassembled WGS sequence"/>
</dbReference>
<dbReference type="AlphaFoldDB" id="A0A918HS83"/>
<evidence type="ECO:0000313" key="2">
    <source>
        <dbReference type="Proteomes" id="UP000646776"/>
    </source>
</evidence>
<dbReference type="EMBL" id="BMSA01000043">
    <property type="protein sequence ID" value="GGT93704.1"/>
    <property type="molecule type" value="Genomic_DNA"/>
</dbReference>
<evidence type="ECO:0000313" key="1">
    <source>
        <dbReference type="EMBL" id="GGT93704.1"/>
    </source>
</evidence>
<organism evidence="1 2">
    <name type="scientific">Streptomyces phaeofaciens</name>
    <dbReference type="NCBI Taxonomy" id="68254"/>
    <lineage>
        <taxon>Bacteria</taxon>
        <taxon>Bacillati</taxon>
        <taxon>Actinomycetota</taxon>
        <taxon>Actinomycetes</taxon>
        <taxon>Kitasatosporales</taxon>
        <taxon>Streptomycetaceae</taxon>
        <taxon>Streptomyces</taxon>
    </lineage>
</organism>
<keyword evidence="2" id="KW-1185">Reference proteome</keyword>
<gene>
    <name evidence="1" type="ORF">GCM10010226_84440</name>
</gene>
<protein>
    <recommendedName>
        <fullName evidence="3">Phage late control D family protein</fullName>
    </recommendedName>
</protein>
<accession>A0A918HS83</accession>
<comment type="caution">
    <text evidence="1">The sequence shown here is derived from an EMBL/GenBank/DDBJ whole genome shotgun (WGS) entry which is preliminary data.</text>
</comment>
<proteinExistence type="predicted"/>
<evidence type="ECO:0008006" key="3">
    <source>
        <dbReference type="Google" id="ProtNLM"/>
    </source>
</evidence>